<dbReference type="OrthoDB" id="413400at2759"/>
<dbReference type="CDD" id="cd09212">
    <property type="entry name" value="PUB"/>
    <property type="match status" value="1"/>
</dbReference>
<keyword evidence="2" id="KW-0812">Transmembrane</keyword>
<feature type="compositionally biased region" description="Basic and acidic residues" evidence="1">
    <location>
        <begin position="189"/>
        <end position="198"/>
    </location>
</feature>
<protein>
    <recommendedName>
        <fullName evidence="3">PUB domain-containing protein</fullName>
    </recommendedName>
</protein>
<dbReference type="InterPro" id="IPR037140">
    <property type="entry name" value="VHL_beta_dom_sf"/>
</dbReference>
<evidence type="ECO:0000313" key="4">
    <source>
        <dbReference type="EMBL" id="OEU19980.1"/>
    </source>
</evidence>
<sequence length="521" mass="59484">MKSVIHMEVEQMSMSTFEPLMRYICIEANNNTVTTRSKRVATNTGITITSLSTPATQQIATTTTSSIAAIVMVGSYLRYLLWNLWDVWFSRIVVTILIVILWDTFIQPRKEKKKEHHEVATQEVLPGRRTENPNSNSKLLDSIDRSKDTTDDNNDDELIITTTRRNRNDCNVPATTEKLGLMEINHHENYDKNEEKSSNRNSTTSNDPSNIETSLYRIYTLTRNDGIDVVPPYVPHSYRGNVSIFLHITNETNHTINVYWVDYKGKHIQKGQILSNQIWTQTTWIDHPWVFENALDSTPYLYYVPYRVIPTIPTAPTVGDNEMALHKFKLIPPSSLTQWGDDPDPFYIGIQDDIMPFPAMKYLNQPLHGINWTLTHMIRNNIITPYSSSSYSIDLLQTYLTNIMNHPDKIKYRQIRISNPKFKNVIWDTPMKGLLLAIGFVDVGPFAELGCHDEPLPSEWIQDIALLSYLLNEWKSNNLITTTNTTSTINNGDGQQQEQRQPPGATDGFGRAGFGRAGAIN</sequence>
<dbReference type="InterPro" id="IPR036339">
    <property type="entry name" value="PUB-like_dom_sf"/>
</dbReference>
<evidence type="ECO:0000313" key="5">
    <source>
        <dbReference type="Proteomes" id="UP000095751"/>
    </source>
</evidence>
<feature type="domain" description="PUB" evidence="3">
    <location>
        <begin position="392"/>
        <end position="443"/>
    </location>
</feature>
<evidence type="ECO:0000256" key="1">
    <source>
        <dbReference type="SAM" id="MobiDB-lite"/>
    </source>
</evidence>
<dbReference type="KEGG" id="fcy:FRACYDRAFT_236042"/>
<gene>
    <name evidence="4" type="ORF">FRACYDRAFT_236042</name>
</gene>
<feature type="compositionally biased region" description="Polar residues" evidence="1">
    <location>
        <begin position="199"/>
        <end position="209"/>
    </location>
</feature>
<feature type="region of interest" description="Disordered" evidence="1">
    <location>
        <begin position="485"/>
        <end position="512"/>
    </location>
</feature>
<feature type="transmembrane region" description="Helical" evidence="2">
    <location>
        <begin position="87"/>
        <end position="106"/>
    </location>
</feature>
<name>A0A1E7FP85_9STRA</name>
<dbReference type="Gene3D" id="2.60.40.780">
    <property type="entry name" value="von Hippel-Lindau disease tumour suppressor, beta domain"/>
    <property type="match status" value="1"/>
</dbReference>
<dbReference type="AlphaFoldDB" id="A0A1E7FP85"/>
<accession>A0A1E7FP85</accession>
<dbReference type="InterPro" id="IPR018997">
    <property type="entry name" value="PUB_domain"/>
</dbReference>
<dbReference type="Gene3D" id="1.20.58.2190">
    <property type="match status" value="1"/>
</dbReference>
<keyword evidence="5" id="KW-1185">Reference proteome</keyword>
<feature type="compositionally biased region" description="Basic and acidic residues" evidence="1">
    <location>
        <begin position="141"/>
        <end position="150"/>
    </location>
</feature>
<dbReference type="SMART" id="SM00580">
    <property type="entry name" value="PUG"/>
    <property type="match status" value="1"/>
</dbReference>
<organism evidence="4 5">
    <name type="scientific">Fragilariopsis cylindrus CCMP1102</name>
    <dbReference type="NCBI Taxonomy" id="635003"/>
    <lineage>
        <taxon>Eukaryota</taxon>
        <taxon>Sar</taxon>
        <taxon>Stramenopiles</taxon>
        <taxon>Ochrophyta</taxon>
        <taxon>Bacillariophyta</taxon>
        <taxon>Bacillariophyceae</taxon>
        <taxon>Bacillariophycidae</taxon>
        <taxon>Bacillariales</taxon>
        <taxon>Bacillariaceae</taxon>
        <taxon>Fragilariopsis</taxon>
    </lineage>
</organism>
<reference evidence="4 5" key="1">
    <citation type="submission" date="2016-09" db="EMBL/GenBank/DDBJ databases">
        <title>Extensive genetic diversity and differential bi-allelic expression allows diatom success in the polar Southern Ocean.</title>
        <authorList>
            <consortium name="DOE Joint Genome Institute"/>
            <person name="Mock T."/>
            <person name="Otillar R.P."/>
            <person name="Strauss J."/>
            <person name="Dupont C."/>
            <person name="Frickenhaus S."/>
            <person name="Maumus F."/>
            <person name="Mcmullan M."/>
            <person name="Sanges R."/>
            <person name="Schmutz J."/>
            <person name="Toseland A."/>
            <person name="Valas R."/>
            <person name="Veluchamy A."/>
            <person name="Ward B.J."/>
            <person name="Allen A."/>
            <person name="Barry K."/>
            <person name="Falciatore A."/>
            <person name="Ferrante M."/>
            <person name="Fortunato A.E."/>
            <person name="Gloeckner G."/>
            <person name="Gruber A."/>
            <person name="Hipkin R."/>
            <person name="Janech M."/>
            <person name="Kroth P."/>
            <person name="Leese F."/>
            <person name="Lindquist E."/>
            <person name="Lyon B.R."/>
            <person name="Martin J."/>
            <person name="Mayer C."/>
            <person name="Parker M."/>
            <person name="Quesneville H."/>
            <person name="Raymond J."/>
            <person name="Uhlig C."/>
            <person name="Valentin K.U."/>
            <person name="Worden A.Z."/>
            <person name="Armbrust E.V."/>
            <person name="Bowler C."/>
            <person name="Green B."/>
            <person name="Moulton V."/>
            <person name="Van Oosterhout C."/>
            <person name="Grigoriev I."/>
        </authorList>
    </citation>
    <scope>NUCLEOTIDE SEQUENCE [LARGE SCALE GENOMIC DNA]</scope>
    <source>
        <strain evidence="4 5">CCMP1102</strain>
    </source>
</reference>
<feature type="region of interest" description="Disordered" evidence="1">
    <location>
        <begin position="189"/>
        <end position="209"/>
    </location>
</feature>
<keyword evidence="2" id="KW-0472">Membrane</keyword>
<dbReference type="SUPFAM" id="SSF49468">
    <property type="entry name" value="VHL"/>
    <property type="match status" value="1"/>
</dbReference>
<feature type="transmembrane region" description="Helical" evidence="2">
    <location>
        <begin position="59"/>
        <end position="81"/>
    </location>
</feature>
<proteinExistence type="predicted"/>
<dbReference type="InParanoid" id="A0A1E7FP85"/>
<feature type="compositionally biased region" description="Basic and acidic residues" evidence="1">
    <location>
        <begin position="116"/>
        <end position="131"/>
    </location>
</feature>
<dbReference type="Proteomes" id="UP000095751">
    <property type="component" value="Unassembled WGS sequence"/>
</dbReference>
<dbReference type="SUPFAM" id="SSF143503">
    <property type="entry name" value="PUG domain-like"/>
    <property type="match status" value="1"/>
</dbReference>
<keyword evidence="2" id="KW-1133">Transmembrane helix</keyword>
<evidence type="ECO:0000256" key="2">
    <source>
        <dbReference type="SAM" id="Phobius"/>
    </source>
</evidence>
<feature type="region of interest" description="Disordered" evidence="1">
    <location>
        <begin position="112"/>
        <end position="156"/>
    </location>
</feature>
<dbReference type="EMBL" id="KV784355">
    <property type="protein sequence ID" value="OEU19980.1"/>
    <property type="molecule type" value="Genomic_DNA"/>
</dbReference>
<evidence type="ECO:0000259" key="3">
    <source>
        <dbReference type="Pfam" id="PF09409"/>
    </source>
</evidence>
<dbReference type="InterPro" id="IPR036208">
    <property type="entry name" value="VHL_sf"/>
</dbReference>
<dbReference type="Pfam" id="PF09409">
    <property type="entry name" value="PUB"/>
    <property type="match status" value="1"/>
</dbReference>